<comment type="PTM">
    <text evidence="9">Transiently phosphorylated on a His residue during the reaction cycle. Phosphorylation strongly increases the affinity for substrates and increases the rate of nicotinate D-ribonucleotide production. Dephosphorylation regenerates the low-affinity form of the enzyme, leading to product release.</text>
</comment>
<dbReference type="Gene3D" id="3.20.140.10">
    <property type="entry name" value="nicotinate phosphoribosyltransferase"/>
    <property type="match status" value="2"/>
</dbReference>
<accession>A0ABP5LCC0</accession>
<dbReference type="RefSeq" id="WP_344150717.1">
    <property type="nucleotide sequence ID" value="NZ_BAAAQR010000005.1"/>
</dbReference>
<keyword evidence="7 9" id="KW-0808">Transferase</keyword>
<dbReference type="CDD" id="cd01570">
    <property type="entry name" value="NAPRTase_A"/>
    <property type="match status" value="1"/>
</dbReference>
<dbReference type="Gene3D" id="3.20.20.70">
    <property type="entry name" value="Aldolase class I"/>
    <property type="match status" value="1"/>
</dbReference>
<dbReference type="PANTHER" id="PTHR11098:SF1">
    <property type="entry name" value="NICOTINATE PHOSPHORIBOSYLTRANSFERASE"/>
    <property type="match status" value="1"/>
</dbReference>
<protein>
    <recommendedName>
        <fullName evidence="3 9">Nicotinate phosphoribosyltransferase</fullName>
        <ecNumber evidence="3 9">6.3.4.21</ecNumber>
    </recommendedName>
</protein>
<evidence type="ECO:0000256" key="10">
    <source>
        <dbReference type="SAM" id="MobiDB-lite"/>
    </source>
</evidence>
<organism evidence="13 14">
    <name type="scientific">Nocardioides koreensis</name>
    <dbReference type="NCBI Taxonomy" id="433651"/>
    <lineage>
        <taxon>Bacteria</taxon>
        <taxon>Bacillati</taxon>
        <taxon>Actinomycetota</taxon>
        <taxon>Actinomycetes</taxon>
        <taxon>Propionibacteriales</taxon>
        <taxon>Nocardioidaceae</taxon>
        <taxon>Nocardioides</taxon>
    </lineage>
</organism>
<dbReference type="NCBIfam" id="NF009131">
    <property type="entry name" value="PRK12484.1"/>
    <property type="match status" value="1"/>
</dbReference>
<evidence type="ECO:0000256" key="1">
    <source>
        <dbReference type="ARBA" id="ARBA00004952"/>
    </source>
</evidence>
<name>A0ABP5LCC0_9ACTN</name>
<feature type="domain" description="Nicotinate/nicotinamide phosphoribosyltransferase" evidence="11">
    <location>
        <begin position="148"/>
        <end position="337"/>
    </location>
</feature>
<evidence type="ECO:0000256" key="5">
    <source>
        <dbReference type="ARBA" id="ARBA00022598"/>
    </source>
</evidence>
<gene>
    <name evidence="13" type="ORF">GCM10009844_19290</name>
</gene>
<comment type="pathway">
    <text evidence="1 9">Cofactor biosynthesis; NAD(+) biosynthesis; nicotinate D-ribonucleotide from nicotinate: step 1/1.</text>
</comment>
<proteinExistence type="inferred from homology"/>
<keyword evidence="5 9" id="KW-0436">Ligase</keyword>
<evidence type="ECO:0000256" key="7">
    <source>
        <dbReference type="ARBA" id="ARBA00022679"/>
    </source>
</evidence>
<keyword evidence="14" id="KW-1185">Reference proteome</keyword>
<dbReference type="Pfam" id="PF17767">
    <property type="entry name" value="NAPRTase_N"/>
    <property type="match status" value="1"/>
</dbReference>
<reference evidence="14" key="1">
    <citation type="journal article" date="2019" name="Int. J. Syst. Evol. Microbiol.">
        <title>The Global Catalogue of Microorganisms (GCM) 10K type strain sequencing project: providing services to taxonomists for standard genome sequencing and annotation.</title>
        <authorList>
            <consortium name="The Broad Institute Genomics Platform"/>
            <consortium name="The Broad Institute Genome Sequencing Center for Infectious Disease"/>
            <person name="Wu L."/>
            <person name="Ma J."/>
        </authorList>
    </citation>
    <scope>NUCLEOTIDE SEQUENCE [LARGE SCALE GENOMIC DNA]</scope>
    <source>
        <strain evidence="14">JCM 16022</strain>
    </source>
</reference>
<sequence length="444" mass="47479">MSDALATDLYEVNMALAYLDTGMTGTATFSLFVRHLPPDRGFLVAAGLESALDHLASFRVDDEDVAAFADALGRPPSELEPLRGLRFSGDAWAVPEGRILFPDTPLLEVTAPMPEAQLVETHLLNQLSHQSAQASKAARCILVAGGRQVVDFSLRRCQGLEAGLHAARAGAVVGFAATSNVAAAARYGIPATGTMAHSFVEAFDEETEAFRAFAGSTSGPVTLLVDTYDTARGVDHAVEVLRGLPDVRRIGVRLDSGDLAELAHAARRVLDREGLPQARIVASGGLDEYAIEAFVAAGVPIDVFAVGTKVGTSADTPYLDAAYKLVEYDGRPVMKLSTEKVSEPGAKQVFRQAGLDDVLGTRDEPAPAGSEPLLLRVIAGGRRVTPRPSEAEAVAAARKRFRSDLEQLDPSRRRLRGLPDRRIPRSATLARRTEQVRAELRGRA</sequence>
<dbReference type="InterPro" id="IPR013785">
    <property type="entry name" value="Aldolase_TIM"/>
</dbReference>
<feature type="compositionally biased region" description="Basic and acidic residues" evidence="10">
    <location>
        <begin position="412"/>
        <end position="423"/>
    </location>
</feature>
<evidence type="ECO:0000256" key="3">
    <source>
        <dbReference type="ARBA" id="ARBA00013236"/>
    </source>
</evidence>
<dbReference type="PIRSF" id="PIRSF000484">
    <property type="entry name" value="NAPRT"/>
    <property type="match status" value="1"/>
</dbReference>
<dbReference type="InterPro" id="IPR007229">
    <property type="entry name" value="Nic_PRibTrfase-Fam"/>
</dbReference>
<evidence type="ECO:0000259" key="12">
    <source>
        <dbReference type="Pfam" id="PF17767"/>
    </source>
</evidence>
<evidence type="ECO:0000256" key="6">
    <source>
        <dbReference type="ARBA" id="ARBA00022642"/>
    </source>
</evidence>
<dbReference type="Proteomes" id="UP001501771">
    <property type="component" value="Unassembled WGS sequence"/>
</dbReference>
<dbReference type="PANTHER" id="PTHR11098">
    <property type="entry name" value="NICOTINATE PHOSPHORIBOSYLTRANSFERASE"/>
    <property type="match status" value="1"/>
</dbReference>
<feature type="compositionally biased region" description="Basic and acidic residues" evidence="10">
    <location>
        <begin position="431"/>
        <end position="444"/>
    </location>
</feature>
<keyword evidence="4" id="KW-0597">Phosphoprotein</keyword>
<evidence type="ECO:0000256" key="2">
    <source>
        <dbReference type="ARBA" id="ARBA00010897"/>
    </source>
</evidence>
<comment type="catalytic activity">
    <reaction evidence="8 9">
        <text>5-phospho-alpha-D-ribose 1-diphosphate + nicotinate + ATP + H2O = nicotinate beta-D-ribonucleotide + ADP + phosphate + diphosphate</text>
        <dbReference type="Rhea" id="RHEA:36163"/>
        <dbReference type="ChEBI" id="CHEBI:15377"/>
        <dbReference type="ChEBI" id="CHEBI:30616"/>
        <dbReference type="ChEBI" id="CHEBI:32544"/>
        <dbReference type="ChEBI" id="CHEBI:33019"/>
        <dbReference type="ChEBI" id="CHEBI:43474"/>
        <dbReference type="ChEBI" id="CHEBI:57502"/>
        <dbReference type="ChEBI" id="CHEBI:58017"/>
        <dbReference type="ChEBI" id="CHEBI:456216"/>
        <dbReference type="EC" id="6.3.4.21"/>
    </reaction>
</comment>
<evidence type="ECO:0000256" key="8">
    <source>
        <dbReference type="ARBA" id="ARBA00048668"/>
    </source>
</evidence>
<evidence type="ECO:0000313" key="14">
    <source>
        <dbReference type="Proteomes" id="UP001501771"/>
    </source>
</evidence>
<evidence type="ECO:0000256" key="4">
    <source>
        <dbReference type="ARBA" id="ARBA00022553"/>
    </source>
</evidence>
<dbReference type="Pfam" id="PF04095">
    <property type="entry name" value="NAPRTase"/>
    <property type="match status" value="1"/>
</dbReference>
<feature type="region of interest" description="Disordered" evidence="10">
    <location>
        <begin position="412"/>
        <end position="444"/>
    </location>
</feature>
<dbReference type="SUPFAM" id="SSF54675">
    <property type="entry name" value="Nicotinate/Quinolinate PRTase N-terminal domain-like"/>
    <property type="match status" value="1"/>
</dbReference>
<comment type="similarity">
    <text evidence="2 9">Belongs to the NAPRTase family.</text>
</comment>
<dbReference type="NCBIfam" id="TIGR01513">
    <property type="entry name" value="NAPRTase_put"/>
    <property type="match status" value="1"/>
</dbReference>
<keyword evidence="13" id="KW-0328">Glycosyltransferase</keyword>
<dbReference type="InterPro" id="IPR006405">
    <property type="entry name" value="Nic_PRibTrfase_pncB"/>
</dbReference>
<dbReference type="InterPro" id="IPR041525">
    <property type="entry name" value="N/Namide_PRibTrfase"/>
</dbReference>
<dbReference type="EMBL" id="BAAAQR010000005">
    <property type="protein sequence ID" value="GAA2145029.1"/>
    <property type="molecule type" value="Genomic_DNA"/>
</dbReference>
<evidence type="ECO:0000256" key="9">
    <source>
        <dbReference type="RuleBase" id="RU365100"/>
    </source>
</evidence>
<feature type="domain" description="Nicotinate phosphoribosyltransferase N-terminal" evidence="12">
    <location>
        <begin position="5"/>
        <end position="128"/>
    </location>
</feature>
<dbReference type="InterPro" id="IPR036068">
    <property type="entry name" value="Nicotinate_pribotase-like_C"/>
</dbReference>
<keyword evidence="6 9" id="KW-0662">Pyridine nucleotide biosynthesis</keyword>
<dbReference type="GO" id="GO:0016757">
    <property type="term" value="F:glycosyltransferase activity"/>
    <property type="evidence" value="ECO:0007669"/>
    <property type="project" value="UniProtKB-KW"/>
</dbReference>
<dbReference type="InterPro" id="IPR040727">
    <property type="entry name" value="NAPRTase_N"/>
</dbReference>
<comment type="caution">
    <text evidence="13">The sequence shown here is derived from an EMBL/GenBank/DDBJ whole genome shotgun (WGS) entry which is preliminary data.</text>
</comment>
<dbReference type="SUPFAM" id="SSF51690">
    <property type="entry name" value="Nicotinate/Quinolinate PRTase C-terminal domain-like"/>
    <property type="match status" value="1"/>
</dbReference>
<dbReference type="EC" id="6.3.4.21" evidence="3 9"/>
<evidence type="ECO:0000259" key="11">
    <source>
        <dbReference type="Pfam" id="PF04095"/>
    </source>
</evidence>
<evidence type="ECO:0000313" key="13">
    <source>
        <dbReference type="EMBL" id="GAA2145029.1"/>
    </source>
</evidence>
<comment type="function">
    <text evidence="9">Catalyzes the first step in the biosynthesis of NAD from nicotinic acid, the ATP-dependent synthesis of beta-nicotinate D-ribonucleotide from nicotinate and 5-phospho-D-ribose 1-phosphate.</text>
</comment>